<keyword evidence="1" id="KW-0472">Membrane</keyword>
<accession>A0A2S9T4G5</accession>
<keyword evidence="1" id="KW-0812">Transmembrane</keyword>
<feature type="transmembrane region" description="Helical" evidence="1">
    <location>
        <begin position="202"/>
        <end position="232"/>
    </location>
</feature>
<name>A0A2S9T4G5_9BACT</name>
<evidence type="ECO:0000313" key="3">
    <source>
        <dbReference type="EMBL" id="PRM93733.1"/>
    </source>
</evidence>
<dbReference type="Proteomes" id="UP000238281">
    <property type="component" value="Unassembled WGS sequence"/>
</dbReference>
<reference evidence="3 4" key="1">
    <citation type="submission" date="2017-09" db="EMBL/GenBank/DDBJ databases">
        <title>Reassesment of A. cryaerophilus.</title>
        <authorList>
            <person name="Perez-Cataluna A."/>
            <person name="Collado L."/>
            <person name="Salgado O."/>
            <person name="Lefinanco V."/>
            <person name="Figueras M.J."/>
        </authorList>
    </citation>
    <scope>NUCLEOTIDE SEQUENCE [LARGE SCALE GENOMIC DNA]</scope>
    <source>
        <strain evidence="3 4">LMG 10210</strain>
    </source>
</reference>
<gene>
    <name evidence="3" type="ORF">CJ673_09680</name>
</gene>
<dbReference type="GO" id="GO:0005829">
    <property type="term" value="C:cytosol"/>
    <property type="evidence" value="ECO:0007669"/>
    <property type="project" value="UniProtKB-ARBA"/>
</dbReference>
<dbReference type="GO" id="GO:0003676">
    <property type="term" value="F:nucleic acid binding"/>
    <property type="evidence" value="ECO:0007669"/>
    <property type="project" value="InterPro"/>
</dbReference>
<evidence type="ECO:0000259" key="2">
    <source>
        <dbReference type="PROSITE" id="PS51857"/>
    </source>
</evidence>
<dbReference type="SMART" id="SM00357">
    <property type="entry name" value="CSP"/>
    <property type="match status" value="1"/>
</dbReference>
<dbReference type="PROSITE" id="PS51857">
    <property type="entry name" value="CSD_2"/>
    <property type="match status" value="1"/>
</dbReference>
<evidence type="ECO:0000256" key="1">
    <source>
        <dbReference type="SAM" id="Phobius"/>
    </source>
</evidence>
<feature type="domain" description="CSD" evidence="2">
    <location>
        <begin position="1"/>
        <end position="65"/>
    </location>
</feature>
<evidence type="ECO:0000313" key="4">
    <source>
        <dbReference type="Proteomes" id="UP000238281"/>
    </source>
</evidence>
<dbReference type="Gene3D" id="2.40.50.140">
    <property type="entry name" value="Nucleic acid-binding proteins"/>
    <property type="match status" value="1"/>
</dbReference>
<dbReference type="InterPro" id="IPR002059">
    <property type="entry name" value="CSP_DNA-bd"/>
</dbReference>
<dbReference type="Pfam" id="PF00313">
    <property type="entry name" value="CSD"/>
    <property type="match status" value="1"/>
</dbReference>
<protein>
    <recommendedName>
        <fullName evidence="2">CSD domain-containing protein</fullName>
    </recommendedName>
</protein>
<dbReference type="InterPro" id="IPR011129">
    <property type="entry name" value="CSD"/>
</dbReference>
<organism evidence="3 4">
    <name type="scientific">Aliarcobacter cryaerophilus</name>
    <dbReference type="NCBI Taxonomy" id="28198"/>
    <lineage>
        <taxon>Bacteria</taxon>
        <taxon>Pseudomonadati</taxon>
        <taxon>Campylobacterota</taxon>
        <taxon>Epsilonproteobacteria</taxon>
        <taxon>Campylobacterales</taxon>
        <taxon>Arcobacteraceae</taxon>
        <taxon>Aliarcobacter</taxon>
    </lineage>
</organism>
<dbReference type="AlphaFoldDB" id="A0A2S9T4G5"/>
<dbReference type="EMBL" id="NXGE01000007">
    <property type="protein sequence ID" value="PRM93733.1"/>
    <property type="molecule type" value="Genomic_DNA"/>
</dbReference>
<proteinExistence type="predicted"/>
<dbReference type="InterPro" id="IPR012340">
    <property type="entry name" value="NA-bd_OB-fold"/>
</dbReference>
<comment type="caution">
    <text evidence="3">The sequence shown here is derived from an EMBL/GenBank/DDBJ whole genome shotgun (WGS) entry which is preliminary data.</text>
</comment>
<dbReference type="SUPFAM" id="SSF50249">
    <property type="entry name" value="Nucleic acid-binding proteins"/>
    <property type="match status" value="1"/>
</dbReference>
<sequence length="242" mass="27939">MIGTVKSYLSDKNYGFIKGEDGKDYFFHDSSLKDKKDINKLCEDLILEFEQKATPKGYSALNISLLDNNITLKYNLPDTVYISKKDGIKGWEVIEESDWIITGTSSESSHSAKEDLINKANLIGANAIFYTNYYTKTGLEAGTGRGIHHYTIHNYVGRAMNIGKKSPDGKYSVQDLTLINKKASELKDYYKNKNKKSRKYRIIFWLIIILIFIKYFIFVIAIILFIEMFFSIDNEILWLEKK</sequence>
<keyword evidence="1" id="KW-1133">Transmembrane helix</keyword>
<dbReference type="RefSeq" id="WP_105915981.1">
    <property type="nucleotide sequence ID" value="NZ_NXGE01000007.1"/>
</dbReference>